<dbReference type="InterPro" id="IPR016177">
    <property type="entry name" value="DNA-bd_dom_sf"/>
</dbReference>
<sequence length="323" mass="35968">MGKESLDPLKLFALNQETLSRKSRMKPLPAKPMKKVRIIFNDPDATDSSDDERVTEKKVKRIVREICFPIEDHSGVLLKPPSFENSFQGSSSGEKKPKKMGNKPVQFGGKYRGVRQRKWGKWAAEIRDPIKHKRVWLGTYNTAEEASQAYETKRLEFETLTNSINLSTEKSLKNLNDASVCGSEEESNGSLSSLTSHTSPSSVLELDSSSSKVEVECEKEKEKNVSQMMDEELMALAKIGEDLDLGLELGSLENFVSPLDDYVSGLEDLPICGFEDMDPGLALPDFDIDFDFDFEACNEALAWMDDAPLPSLMNGAPLNIACL</sequence>
<dbReference type="GO" id="GO:0003677">
    <property type="term" value="F:DNA binding"/>
    <property type="evidence" value="ECO:0007669"/>
    <property type="project" value="UniProtKB-KW"/>
</dbReference>
<dbReference type="SMART" id="SM00380">
    <property type="entry name" value="AP2"/>
    <property type="match status" value="1"/>
</dbReference>
<dbReference type="AlphaFoldDB" id="A0ABD3SHZ7"/>
<comment type="caution">
    <text evidence="8">The sequence shown here is derived from an EMBL/GenBank/DDBJ whole genome shotgun (WGS) entry which is preliminary data.</text>
</comment>
<dbReference type="PROSITE" id="PS51032">
    <property type="entry name" value="AP2_ERF"/>
    <property type="match status" value="1"/>
</dbReference>
<protein>
    <recommendedName>
        <fullName evidence="7">AP2/ERF domain-containing protein</fullName>
    </recommendedName>
</protein>
<organism evidence="8 9">
    <name type="scientific">Penstemon smallii</name>
    <dbReference type="NCBI Taxonomy" id="265156"/>
    <lineage>
        <taxon>Eukaryota</taxon>
        <taxon>Viridiplantae</taxon>
        <taxon>Streptophyta</taxon>
        <taxon>Embryophyta</taxon>
        <taxon>Tracheophyta</taxon>
        <taxon>Spermatophyta</taxon>
        <taxon>Magnoliopsida</taxon>
        <taxon>eudicotyledons</taxon>
        <taxon>Gunneridae</taxon>
        <taxon>Pentapetalae</taxon>
        <taxon>asterids</taxon>
        <taxon>lamiids</taxon>
        <taxon>Lamiales</taxon>
        <taxon>Plantaginaceae</taxon>
        <taxon>Cheloneae</taxon>
        <taxon>Penstemon</taxon>
    </lineage>
</organism>
<evidence type="ECO:0000256" key="6">
    <source>
        <dbReference type="SAM" id="MobiDB-lite"/>
    </source>
</evidence>
<dbReference type="PANTHER" id="PTHR31194">
    <property type="entry name" value="SHN SHINE , DNA BINDING / TRANSCRIPTION FACTOR"/>
    <property type="match status" value="1"/>
</dbReference>
<dbReference type="InterPro" id="IPR036955">
    <property type="entry name" value="AP2/ERF_dom_sf"/>
</dbReference>
<dbReference type="Proteomes" id="UP001634393">
    <property type="component" value="Unassembled WGS sequence"/>
</dbReference>
<comment type="subcellular location">
    <subcellularLocation>
        <location evidence="1">Nucleus</location>
    </subcellularLocation>
</comment>
<evidence type="ECO:0000256" key="1">
    <source>
        <dbReference type="ARBA" id="ARBA00004123"/>
    </source>
</evidence>
<dbReference type="CDD" id="cd00018">
    <property type="entry name" value="AP2"/>
    <property type="match status" value="1"/>
</dbReference>
<keyword evidence="5" id="KW-0539">Nucleus</keyword>
<evidence type="ECO:0000313" key="8">
    <source>
        <dbReference type="EMBL" id="KAL3824085.1"/>
    </source>
</evidence>
<feature type="region of interest" description="Disordered" evidence="6">
    <location>
        <begin position="178"/>
        <end position="205"/>
    </location>
</feature>
<dbReference type="PANTHER" id="PTHR31194:SF62">
    <property type="entry name" value="ETHYLENE-RESPONSIVE TRANSCRIPTION FACTOR ERF118"/>
    <property type="match status" value="1"/>
</dbReference>
<keyword evidence="9" id="KW-1185">Reference proteome</keyword>
<evidence type="ECO:0000256" key="5">
    <source>
        <dbReference type="ARBA" id="ARBA00023242"/>
    </source>
</evidence>
<keyword evidence="3" id="KW-0238">DNA-binding</keyword>
<dbReference type="PRINTS" id="PR00367">
    <property type="entry name" value="ETHRSPELEMNT"/>
</dbReference>
<dbReference type="Gene3D" id="3.30.730.10">
    <property type="entry name" value="AP2/ERF domain"/>
    <property type="match status" value="1"/>
</dbReference>
<proteinExistence type="predicted"/>
<dbReference type="InterPro" id="IPR050913">
    <property type="entry name" value="AP2/ERF_ERF"/>
</dbReference>
<evidence type="ECO:0000256" key="4">
    <source>
        <dbReference type="ARBA" id="ARBA00023163"/>
    </source>
</evidence>
<dbReference type="SUPFAM" id="SSF54171">
    <property type="entry name" value="DNA-binding domain"/>
    <property type="match status" value="1"/>
</dbReference>
<feature type="compositionally biased region" description="Low complexity" evidence="6">
    <location>
        <begin position="188"/>
        <end position="205"/>
    </location>
</feature>
<reference evidence="8 9" key="1">
    <citation type="submission" date="2024-12" db="EMBL/GenBank/DDBJ databases">
        <title>The unique morphological basis and parallel evolutionary history of personate flowers in Penstemon.</title>
        <authorList>
            <person name="Depatie T.H."/>
            <person name="Wessinger C.A."/>
        </authorList>
    </citation>
    <scope>NUCLEOTIDE SEQUENCE [LARGE SCALE GENOMIC DNA]</scope>
    <source>
        <strain evidence="8">WTNN_2</strain>
        <tissue evidence="8">Leaf</tissue>
    </source>
</reference>
<feature type="compositionally biased region" description="Polar residues" evidence="6">
    <location>
        <begin position="83"/>
        <end position="92"/>
    </location>
</feature>
<gene>
    <name evidence="8" type="ORF">ACJIZ3_020114</name>
</gene>
<dbReference type="InterPro" id="IPR001471">
    <property type="entry name" value="AP2/ERF_dom"/>
</dbReference>
<keyword evidence="2" id="KW-0805">Transcription regulation</keyword>
<evidence type="ECO:0000256" key="3">
    <source>
        <dbReference type="ARBA" id="ARBA00023125"/>
    </source>
</evidence>
<evidence type="ECO:0000256" key="2">
    <source>
        <dbReference type="ARBA" id="ARBA00023015"/>
    </source>
</evidence>
<dbReference type="GO" id="GO:0005634">
    <property type="term" value="C:nucleus"/>
    <property type="evidence" value="ECO:0007669"/>
    <property type="project" value="UniProtKB-SubCell"/>
</dbReference>
<name>A0ABD3SHZ7_9LAMI</name>
<evidence type="ECO:0000313" key="9">
    <source>
        <dbReference type="Proteomes" id="UP001634393"/>
    </source>
</evidence>
<feature type="region of interest" description="Disordered" evidence="6">
    <location>
        <begin position="81"/>
        <end position="110"/>
    </location>
</feature>
<keyword evidence="4" id="KW-0804">Transcription</keyword>
<feature type="domain" description="AP2/ERF" evidence="7">
    <location>
        <begin position="110"/>
        <end position="167"/>
    </location>
</feature>
<evidence type="ECO:0000259" key="7">
    <source>
        <dbReference type="PROSITE" id="PS51032"/>
    </source>
</evidence>
<dbReference type="Pfam" id="PF00847">
    <property type="entry name" value="AP2"/>
    <property type="match status" value="1"/>
</dbReference>
<accession>A0ABD3SHZ7</accession>
<dbReference type="EMBL" id="JBJXBP010000006">
    <property type="protein sequence ID" value="KAL3824085.1"/>
    <property type="molecule type" value="Genomic_DNA"/>
</dbReference>